<sequence length="210" mass="23322">MDKTFRKNMVWPVMLLAAGLMSGGCGKAEPFDASGYVESVLDANYHGEYEEYAGYRDISVEDAKEEIEESVDAQVEAELSDIDGMTEEGKDEYRALLAEMDKLMRYEVGQAEENKDESYQVPVTIEPVNIYQTLEQHSSDVTQEMLSQGEDPSTAEGFTRVLTESMRRAIDGVSYAEEETVEITVAQDASGAYGISDADMQKIADTMMPQ</sequence>
<reference evidence="2" key="1">
    <citation type="journal article" date="2021" name="PeerJ">
        <title>Extensive microbial diversity within the chicken gut microbiome revealed by metagenomics and culture.</title>
        <authorList>
            <person name="Gilroy R."/>
            <person name="Ravi A."/>
            <person name="Getino M."/>
            <person name="Pursley I."/>
            <person name="Horton D.L."/>
            <person name="Alikhan N.F."/>
            <person name="Baker D."/>
            <person name="Gharbi K."/>
            <person name="Hall N."/>
            <person name="Watson M."/>
            <person name="Adriaenssens E.M."/>
            <person name="Foster-Nyarko E."/>
            <person name="Jarju S."/>
            <person name="Secka A."/>
            <person name="Antonio M."/>
            <person name="Oren A."/>
            <person name="Chaudhuri R.R."/>
            <person name="La Ragione R."/>
            <person name="Hildebrand F."/>
            <person name="Pallen M.J."/>
        </authorList>
    </citation>
    <scope>NUCLEOTIDE SEQUENCE</scope>
    <source>
        <strain evidence="2">USAMLcec4-12693</strain>
    </source>
</reference>
<reference evidence="2" key="2">
    <citation type="submission" date="2021-09" db="EMBL/GenBank/DDBJ databases">
        <authorList>
            <person name="Gilroy R."/>
        </authorList>
    </citation>
    <scope>NUCLEOTIDE SEQUENCE</scope>
    <source>
        <strain evidence="2">USAMLcec4-12693</strain>
    </source>
</reference>
<dbReference type="AlphaFoldDB" id="A0A9D3AK40"/>
<evidence type="ECO:0000313" key="2">
    <source>
        <dbReference type="EMBL" id="HJH50734.1"/>
    </source>
</evidence>
<organism evidence="2 3">
    <name type="scientific">Merdimonas faecis</name>
    <dbReference type="NCBI Taxonomy" id="1653435"/>
    <lineage>
        <taxon>Bacteria</taxon>
        <taxon>Bacillati</taxon>
        <taxon>Bacillota</taxon>
        <taxon>Clostridia</taxon>
        <taxon>Lachnospirales</taxon>
        <taxon>Lachnospiraceae</taxon>
        <taxon>Merdimonas</taxon>
    </lineage>
</organism>
<keyword evidence="1" id="KW-0732">Signal</keyword>
<name>A0A9D3AK40_9FIRM</name>
<feature type="chain" id="PRO_5038898002" evidence="1">
    <location>
        <begin position="28"/>
        <end position="210"/>
    </location>
</feature>
<accession>A0A9D3AK40</accession>
<dbReference type="PROSITE" id="PS51257">
    <property type="entry name" value="PROKAR_LIPOPROTEIN"/>
    <property type="match status" value="1"/>
</dbReference>
<evidence type="ECO:0000256" key="1">
    <source>
        <dbReference type="SAM" id="SignalP"/>
    </source>
</evidence>
<dbReference type="RefSeq" id="WP_070089668.1">
    <property type="nucleotide sequence ID" value="NZ_CABMJS010000020.1"/>
</dbReference>
<evidence type="ECO:0000313" key="3">
    <source>
        <dbReference type="Proteomes" id="UP000813420"/>
    </source>
</evidence>
<gene>
    <name evidence="2" type="ORF">K8V39_10775</name>
</gene>
<dbReference type="EMBL" id="DYXE01000088">
    <property type="protein sequence ID" value="HJH50734.1"/>
    <property type="molecule type" value="Genomic_DNA"/>
</dbReference>
<dbReference type="Proteomes" id="UP000813420">
    <property type="component" value="Unassembled WGS sequence"/>
</dbReference>
<comment type="caution">
    <text evidence="2">The sequence shown here is derived from an EMBL/GenBank/DDBJ whole genome shotgun (WGS) entry which is preliminary data.</text>
</comment>
<protein>
    <submittedName>
        <fullName evidence="2">Uncharacterized protein</fullName>
    </submittedName>
</protein>
<proteinExistence type="predicted"/>
<feature type="signal peptide" evidence="1">
    <location>
        <begin position="1"/>
        <end position="27"/>
    </location>
</feature>
<dbReference type="OrthoDB" id="1987562at2"/>